<feature type="region of interest" description="Disordered" evidence="1">
    <location>
        <begin position="31"/>
        <end position="68"/>
    </location>
</feature>
<organism evidence="3 4">
    <name type="scientific">Opisthorchis felineus</name>
    <dbReference type="NCBI Taxonomy" id="147828"/>
    <lineage>
        <taxon>Eukaryota</taxon>
        <taxon>Metazoa</taxon>
        <taxon>Spiralia</taxon>
        <taxon>Lophotrochozoa</taxon>
        <taxon>Platyhelminthes</taxon>
        <taxon>Trematoda</taxon>
        <taxon>Digenea</taxon>
        <taxon>Opisthorchiida</taxon>
        <taxon>Opisthorchiata</taxon>
        <taxon>Opisthorchiidae</taxon>
        <taxon>Opisthorchis</taxon>
    </lineage>
</organism>
<evidence type="ECO:0000256" key="2">
    <source>
        <dbReference type="SAM" id="SignalP"/>
    </source>
</evidence>
<feature type="compositionally biased region" description="Basic residues" evidence="1">
    <location>
        <begin position="293"/>
        <end position="309"/>
    </location>
</feature>
<proteinExistence type="predicted"/>
<evidence type="ECO:0000313" key="4">
    <source>
        <dbReference type="Proteomes" id="UP000308267"/>
    </source>
</evidence>
<protein>
    <submittedName>
        <fullName evidence="3">Uncharacterized protein</fullName>
    </submittedName>
</protein>
<feature type="chain" id="PRO_5020973018" evidence="2">
    <location>
        <begin position="22"/>
        <end position="309"/>
    </location>
</feature>
<accession>A0A4S2M894</accession>
<feature type="compositionally biased region" description="Polar residues" evidence="1">
    <location>
        <begin position="247"/>
        <end position="264"/>
    </location>
</feature>
<comment type="caution">
    <text evidence="3">The sequence shown here is derived from an EMBL/GenBank/DDBJ whole genome shotgun (WGS) entry which is preliminary data.</text>
</comment>
<dbReference type="AlphaFoldDB" id="A0A4S2M894"/>
<dbReference type="EMBL" id="SJOL01005466">
    <property type="protein sequence ID" value="TGZ70307.1"/>
    <property type="molecule type" value="Genomic_DNA"/>
</dbReference>
<keyword evidence="2" id="KW-0732">Signal</keyword>
<name>A0A4S2M894_OPIFE</name>
<reference evidence="3 4" key="1">
    <citation type="journal article" date="2019" name="BMC Genomics">
        <title>New insights from Opisthorchis felineus genome: update on genomics of the epidemiologically important liver flukes.</title>
        <authorList>
            <person name="Ershov N.I."/>
            <person name="Mordvinov V.A."/>
            <person name="Prokhortchouk E.B."/>
            <person name="Pakharukova M.Y."/>
            <person name="Gunbin K.V."/>
            <person name="Ustyantsev K."/>
            <person name="Genaev M.A."/>
            <person name="Blinov A.G."/>
            <person name="Mazur A."/>
            <person name="Boulygina E."/>
            <person name="Tsygankova S."/>
            <person name="Khrameeva E."/>
            <person name="Chekanov N."/>
            <person name="Fan G."/>
            <person name="Xiao A."/>
            <person name="Zhang H."/>
            <person name="Xu X."/>
            <person name="Yang H."/>
            <person name="Solovyev V."/>
            <person name="Lee S.M."/>
            <person name="Liu X."/>
            <person name="Afonnikov D.A."/>
            <person name="Skryabin K.G."/>
        </authorList>
    </citation>
    <scope>NUCLEOTIDE SEQUENCE [LARGE SCALE GENOMIC DNA]</scope>
    <source>
        <strain evidence="3">AK-0245</strain>
        <tissue evidence="3">Whole organism</tissue>
    </source>
</reference>
<evidence type="ECO:0000256" key="1">
    <source>
        <dbReference type="SAM" id="MobiDB-lite"/>
    </source>
</evidence>
<gene>
    <name evidence="3" type="ORF">CRM22_003267</name>
</gene>
<keyword evidence="4" id="KW-1185">Reference proteome</keyword>
<feature type="region of interest" description="Disordered" evidence="1">
    <location>
        <begin position="245"/>
        <end position="309"/>
    </location>
</feature>
<feature type="compositionally biased region" description="Polar residues" evidence="1">
    <location>
        <begin position="51"/>
        <end position="64"/>
    </location>
</feature>
<dbReference type="STRING" id="147828.A0A4S2M894"/>
<evidence type="ECO:0000313" key="3">
    <source>
        <dbReference type="EMBL" id="TGZ70307.1"/>
    </source>
</evidence>
<dbReference type="Proteomes" id="UP000308267">
    <property type="component" value="Unassembled WGS sequence"/>
</dbReference>
<sequence length="309" mass="34306">MFAQLLAAVGLLIILPPIVLGVFFRPPVKEDTNEENIGTGETLEEEYENPDQISSQMNTGSQEQGEMEDTILQQTSEDQEEIIQKEEKWYSAYDITPKDYQKDNETDIENLYPNDQKNDQPVLDRLSSQLVDQMLDQQEDSDASNLDQVSSQLVELISSGQETDQPVLDRLSSQLVDQMLDQQEDSDVSKLDQAAVSRSANSLALESIGDFLSGQNLEVLGGLTETKGYVPNILEPQGLPLVAPSSKELTSEIQQPEKSPTVQNERGENLVQDFKSLVPSGNEGQLQPVVSGTRKRKVKKRKPKLASAQ</sequence>
<feature type="signal peptide" evidence="2">
    <location>
        <begin position="1"/>
        <end position="21"/>
    </location>
</feature>
<dbReference type="OrthoDB" id="10467533at2759"/>